<feature type="region of interest" description="Disordered" evidence="3">
    <location>
        <begin position="432"/>
        <end position="455"/>
    </location>
</feature>
<organism evidence="4 5">
    <name type="scientific">Phytophthora rubi</name>
    <dbReference type="NCBI Taxonomy" id="129364"/>
    <lineage>
        <taxon>Eukaryota</taxon>
        <taxon>Sar</taxon>
        <taxon>Stramenopiles</taxon>
        <taxon>Oomycota</taxon>
        <taxon>Peronosporomycetes</taxon>
        <taxon>Peronosporales</taxon>
        <taxon>Peronosporaceae</taxon>
        <taxon>Phytophthora</taxon>
    </lineage>
</organism>
<sequence length="1331" mass="146142">MAAPQSPNLMSFDDEPPALAVPAAPTSASSADSFDESASLSLPLVAPSSPVEMPPSDAEPDRQALHFFVSCRGVDGNSLVSPARSAQTLVRGAFNMLSGAAAMNSTKSPRAKPPTEVNVEVRVSRETPVFGFGADIPVHPTPLPPAAPGSVEMDNFGELGADKATLPADGLLGSESYWSERHKSRNPRFSVGFSVRCKNPAEYDRHVQIMVMIPDEGTSSNRNSQVFGYALTSFQEMYTVATSGDYKQRMTLPVHSTVLDGATVELQFANVQPQQHPLFKAQHNLFRSFLFYPLMREEHAEMQAANAKLAVEEAAEVDFSVKIPLQLLRVCQLELLQMYDEWRLRYNYNRKKNRYFDNDAEALNFGHDVFRVQVVSGRNLKTRSSGNAAAANTELEMTTELGNRSSRTSAFSMGMVSGRGGFVNRIKAGKWGGGSSGSSSFSSNDPDTADTGAETTSGVHPFVVVKFEDGVIGNHECTVGKTNTEYDAPNPVWSSNESANKCPHGKPHTKYYASRVLRSRVVVSPVNALKQFVFYRPSVQGSTDEALAGWLRFQVFNEHYGYMSGVDNNLIGEVMIPLQSVRDAMAVEEKTVFDDDDGTEGNAGGAHEARPRQIVTSLTLVDWFDVLSPTTDEIFGQIQLRINILLANPLAPPSDDLLSVQVPGPAPALPRRFRRAADCSPPAADGIIESEIPLDFLYPHVLNIRKQVTEVTEMIRLTEHLVEGKKTFKSSLHKKRADIQAIPTNLHVSYFRIFRHFGSQSLSRPTMDAPASTEDLLGLDDCNAHFGAPISHDSLSIQARMMAPETHATVTCGAPTAHAMGLSDCGLREMELEMHNFQSVLEKSTPRLMGSPVSDSNCYIPEDSSDFFYPPVEDENEAEVEDDVRSSDSGISSDAAASSNPGSPTAAASAGAVEIAPKKKATKYSIMARKAAAARAKALSKRRFVKKKSSRQLDQKNNDEKTAVYAKYPTLRAELEEGVDPTTSINYAVRMLCRLEMLRTEYYLRKTVAVSQSVSSLVTCFMAELDLCLQERNDKVLDQMAKVGFLIGWESLISSHGKELYMISDAWVAIKCLETFSFKLCERTDMEVVVEKNDETGYIIKVPVPAAQFSMLPESLQLGGLISVTSVLFTQGINEMQSLANMVGHAGVSIQRKINSTSFRSISEYYNRFTEVCGIGMSEVSVGSHPDEILRNLRVSVESENSASKNTCILLHAADAVRSLNGGRVTYCKSGKDRTAMSTTLEQARLLVQRKRHVLEEIESGGATEYGPLEEVKDVANTMREFGVRIHVAKKNVGRFKYSFNSLQRKLLPEIYRPPMSTIQDMVTSVTARDS</sequence>
<dbReference type="PANTHER" id="PTHR12187">
    <property type="entry name" value="AGAP000124-PA"/>
    <property type="match status" value="1"/>
</dbReference>
<gene>
    <name evidence="4" type="ORF">PR001_g14994</name>
</gene>
<name>A0A6A3LAU6_9STRA</name>
<evidence type="ECO:0000313" key="4">
    <source>
        <dbReference type="EMBL" id="KAE9015027.1"/>
    </source>
</evidence>
<evidence type="ECO:0000256" key="1">
    <source>
        <dbReference type="ARBA" id="ARBA00022801"/>
    </source>
</evidence>
<dbReference type="GO" id="GO:0005737">
    <property type="term" value="C:cytoplasm"/>
    <property type="evidence" value="ECO:0007669"/>
    <property type="project" value="TreeGrafter"/>
</dbReference>
<evidence type="ECO:0000256" key="3">
    <source>
        <dbReference type="SAM" id="MobiDB-lite"/>
    </source>
</evidence>
<feature type="region of interest" description="Disordered" evidence="3">
    <location>
        <begin position="875"/>
        <end position="912"/>
    </location>
</feature>
<feature type="compositionally biased region" description="Low complexity" evidence="3">
    <location>
        <begin position="17"/>
        <end position="36"/>
    </location>
</feature>
<feature type="region of interest" description="Disordered" evidence="3">
    <location>
        <begin position="1"/>
        <end position="36"/>
    </location>
</feature>
<comment type="caution">
    <text evidence="4">The sequence shown here is derived from an EMBL/GenBank/DDBJ whole genome shotgun (WGS) entry which is preliminary data.</text>
</comment>
<evidence type="ECO:0000256" key="2">
    <source>
        <dbReference type="ARBA" id="ARBA00023098"/>
    </source>
</evidence>
<keyword evidence="2" id="KW-0443">Lipid metabolism</keyword>
<dbReference type="InterPro" id="IPR039034">
    <property type="entry name" value="INPP4"/>
</dbReference>
<accession>A0A6A3LAU6</accession>
<dbReference type="EMBL" id="QXFV01001106">
    <property type="protein sequence ID" value="KAE9015027.1"/>
    <property type="molecule type" value="Genomic_DNA"/>
</dbReference>
<evidence type="ECO:0000313" key="5">
    <source>
        <dbReference type="Proteomes" id="UP000429607"/>
    </source>
</evidence>
<proteinExistence type="predicted"/>
<keyword evidence="1" id="KW-0378">Hydrolase</keyword>
<dbReference type="GO" id="GO:0016316">
    <property type="term" value="F:phosphatidylinositol-3,4-bisphosphate 4-phosphatase activity"/>
    <property type="evidence" value="ECO:0007669"/>
    <property type="project" value="InterPro"/>
</dbReference>
<reference evidence="4 5" key="1">
    <citation type="submission" date="2018-09" db="EMBL/GenBank/DDBJ databases">
        <title>Genomic investigation of the strawberry pathogen Phytophthora fragariae indicates pathogenicity is determined by transcriptional variation in three key races.</title>
        <authorList>
            <person name="Adams T.M."/>
            <person name="Armitage A.D."/>
            <person name="Sobczyk M.K."/>
            <person name="Bates H.J."/>
            <person name="Dunwell J.M."/>
            <person name="Nellist C.F."/>
            <person name="Harrison R.J."/>
        </authorList>
    </citation>
    <scope>NUCLEOTIDE SEQUENCE [LARGE SCALE GENOMIC DNA]</scope>
    <source>
        <strain evidence="4 5">SCRP249</strain>
    </source>
</reference>
<dbReference type="Proteomes" id="UP000429607">
    <property type="component" value="Unassembled WGS sequence"/>
</dbReference>
<feature type="compositionally biased region" description="Low complexity" evidence="3">
    <location>
        <begin position="887"/>
        <end position="912"/>
    </location>
</feature>
<dbReference type="PANTHER" id="PTHR12187:SF11">
    <property type="entry name" value="PHOSPHATIDYLINOSITOL-3,4-BISPHOSPHATE 4-PHOSPHATASE"/>
    <property type="match status" value="1"/>
</dbReference>
<protein>
    <recommendedName>
        <fullName evidence="6">Inositol-3,4-bisphosphate 4-phosphatase</fullName>
    </recommendedName>
</protein>
<evidence type="ECO:0008006" key="6">
    <source>
        <dbReference type="Google" id="ProtNLM"/>
    </source>
</evidence>